<keyword evidence="5 6" id="KW-0472">Membrane</keyword>
<name>A0A0H3IZC7_CLOPA</name>
<feature type="transmembrane region" description="Helical" evidence="6">
    <location>
        <begin position="66"/>
        <end position="85"/>
    </location>
</feature>
<gene>
    <name evidence="8" type="ORF">CLPA_c02840</name>
    <name evidence="9" type="ORF">CP6013_02864</name>
</gene>
<feature type="transmembrane region" description="Helical" evidence="6">
    <location>
        <begin position="356"/>
        <end position="378"/>
    </location>
</feature>
<evidence type="ECO:0000256" key="3">
    <source>
        <dbReference type="ARBA" id="ARBA00022692"/>
    </source>
</evidence>
<feature type="transmembrane region" description="Helical" evidence="6">
    <location>
        <begin position="151"/>
        <end position="174"/>
    </location>
</feature>
<reference evidence="8 11" key="1">
    <citation type="journal article" date="2015" name="Genome Announc.">
        <title>Complete Genome Sequence of the Nitrogen-Fixing and Solvent-Producing Clostridium pasteurianum DSM 525.</title>
        <authorList>
            <person name="Poehlein A."/>
            <person name="Grosse-Honebrink A."/>
            <person name="Zhang Y."/>
            <person name="Minton N.P."/>
            <person name="Daniel R."/>
        </authorList>
    </citation>
    <scope>NUCLEOTIDE SEQUENCE [LARGE SCALE GENOMIC DNA]</scope>
    <source>
        <strain evidence="8">DSM 525</strain>
        <strain evidence="11">DSM 525 / ATCC 6013</strain>
    </source>
</reference>
<feature type="transmembrane region" description="Helical" evidence="6">
    <location>
        <begin position="128"/>
        <end position="145"/>
    </location>
</feature>
<dbReference type="InterPro" id="IPR011701">
    <property type="entry name" value="MFS"/>
</dbReference>
<evidence type="ECO:0000256" key="1">
    <source>
        <dbReference type="ARBA" id="ARBA00004651"/>
    </source>
</evidence>
<proteinExistence type="predicted"/>
<evidence type="ECO:0000256" key="2">
    <source>
        <dbReference type="ARBA" id="ARBA00022448"/>
    </source>
</evidence>
<feature type="transmembrane region" description="Helical" evidence="6">
    <location>
        <begin position="212"/>
        <end position="231"/>
    </location>
</feature>
<protein>
    <submittedName>
        <fullName evidence="9">Major facilitator superfamily MFS_1</fullName>
    </submittedName>
    <submittedName>
        <fullName evidence="8">Sugar phosphate permease</fullName>
    </submittedName>
</protein>
<dbReference type="RefSeq" id="WP_003440771.1">
    <property type="nucleotide sequence ID" value="NZ_ANZB01000001.1"/>
</dbReference>
<dbReference type="Gene3D" id="1.20.1250.20">
    <property type="entry name" value="MFS general substrate transporter like domains"/>
    <property type="match status" value="2"/>
</dbReference>
<dbReference type="PANTHER" id="PTHR43129">
    <property type="entry name" value="FOSMIDOMYCIN RESISTANCE PROTEIN"/>
    <property type="match status" value="1"/>
</dbReference>
<evidence type="ECO:0000313" key="8">
    <source>
        <dbReference type="EMBL" id="AJA50372.1"/>
    </source>
</evidence>
<evidence type="ECO:0000313" key="9">
    <source>
        <dbReference type="EMBL" id="KRU13616.1"/>
    </source>
</evidence>
<keyword evidence="2" id="KW-0813">Transport</keyword>
<dbReference type="PATRIC" id="fig|1262449.3.peg.174"/>
<feature type="domain" description="Major facilitator superfamily (MFS) profile" evidence="7">
    <location>
        <begin position="4"/>
        <end position="382"/>
    </location>
</feature>
<evidence type="ECO:0000256" key="5">
    <source>
        <dbReference type="ARBA" id="ARBA00023136"/>
    </source>
</evidence>
<feature type="transmembrane region" description="Helical" evidence="6">
    <location>
        <begin position="271"/>
        <end position="289"/>
    </location>
</feature>
<dbReference type="InterPro" id="IPR036259">
    <property type="entry name" value="MFS_trans_sf"/>
</dbReference>
<accession>A0A0H3IZC7</accession>
<evidence type="ECO:0000259" key="7">
    <source>
        <dbReference type="PROSITE" id="PS50850"/>
    </source>
</evidence>
<reference evidence="9 10" key="3">
    <citation type="journal article" name="Genome Announc.">
        <title>Improved Draft Genome Sequence of Clostridium pasteurianum Strain ATCC 6013 (DSM 525) Using a Hybrid Next-Generation Sequencing Approach.</title>
        <authorList>
            <person name="Pyne M.E."/>
            <person name="Utturkar S."/>
            <person name="Brown S.D."/>
            <person name="Moo-Young M."/>
            <person name="Chung D.A."/>
            <person name="Chou C.P."/>
        </authorList>
    </citation>
    <scope>NUCLEOTIDE SEQUENCE [LARGE SCALE GENOMIC DNA]</scope>
    <source>
        <strain evidence="9 10">ATCC 6013</strain>
    </source>
</reference>
<keyword evidence="11" id="KW-1185">Reference proteome</keyword>
<dbReference type="Proteomes" id="UP000030905">
    <property type="component" value="Chromosome"/>
</dbReference>
<feature type="transmembrane region" description="Helical" evidence="6">
    <location>
        <begin position="327"/>
        <end position="350"/>
    </location>
</feature>
<feature type="transmembrane region" description="Helical" evidence="6">
    <location>
        <begin position="243"/>
        <end position="259"/>
    </location>
</feature>
<comment type="subcellular location">
    <subcellularLocation>
        <location evidence="1">Cell membrane</location>
        <topology evidence="1">Multi-pass membrane protein</topology>
    </subcellularLocation>
</comment>
<dbReference type="GO" id="GO:0005886">
    <property type="term" value="C:plasma membrane"/>
    <property type="evidence" value="ECO:0007669"/>
    <property type="project" value="UniProtKB-SubCell"/>
</dbReference>
<keyword evidence="3 6" id="KW-0812">Transmembrane</keyword>
<feature type="transmembrane region" description="Helical" evidence="6">
    <location>
        <begin position="295"/>
        <end position="315"/>
    </location>
</feature>
<reference evidence="9" key="2">
    <citation type="submission" date="2015-10" db="EMBL/GenBank/DDBJ databases">
        <title>Improved Draft Genome Sequence of Clostridium pasteurianum Strain ATCC 6013 (DSM 525) Using a Hybrid Next-Generation Sequencing Approach.</title>
        <authorList>
            <person name="Pyne M.E."/>
            <person name="Utturkar S.M."/>
            <person name="Brown S.D."/>
            <person name="Moo-Young M."/>
            <person name="Chung D.A."/>
            <person name="Chou P.C."/>
        </authorList>
    </citation>
    <scope>NUCLEOTIDE SEQUENCE</scope>
    <source>
        <strain evidence="9">ATCC 6013</strain>
    </source>
</reference>
<dbReference type="PANTHER" id="PTHR43129:SF1">
    <property type="entry name" value="FOSMIDOMYCIN RESISTANCE PROTEIN"/>
    <property type="match status" value="1"/>
</dbReference>
<organism evidence="8 11">
    <name type="scientific">Clostridium pasteurianum DSM 525 = ATCC 6013</name>
    <dbReference type="NCBI Taxonomy" id="1262449"/>
    <lineage>
        <taxon>Bacteria</taxon>
        <taxon>Bacillati</taxon>
        <taxon>Bacillota</taxon>
        <taxon>Clostridia</taxon>
        <taxon>Eubacteriales</taxon>
        <taxon>Clostridiaceae</taxon>
        <taxon>Clostridium</taxon>
    </lineage>
</organism>
<dbReference type="InterPro" id="IPR020846">
    <property type="entry name" value="MFS_dom"/>
</dbReference>
<sequence>MNRYIKLLTSGHLITDIYQGALPAMLPFLITEKHLSYAAAAFLIFAANLSSSIVQPIFGLYSDKISAPWTLPLGVFLGGLGIGVAGISSNYWVMAAAVAVSGIGIAAFHPEGARLANKFADKNKATSVSTFSAGGNVGFAVGPIITTEVLLLFGLKGTIILCLPAMIMSLILLLQLNTFYAKLQSINEEKALNGISNTADEWKPFVNLTATLLCRAIVFFGLNTFLPLYWIHVFNQSERSGSIALSILIISGVVGNLIAGRLSDKIGNKKVIIGGYSALIPLLFIFINVHNITIATGLLIPIGFALYTPFSPMVVLGQKYLPNHMGLASGVTLGLAVTMGGIVSPLLGWISDNHGIHAAVSSLTIIPIVAVLLASMLTKPKVDLVKEKTRNIKDVVSIDSDV</sequence>
<feature type="transmembrane region" description="Helical" evidence="6">
    <location>
        <begin position="91"/>
        <end position="108"/>
    </location>
</feature>
<keyword evidence="4 6" id="KW-1133">Transmembrane helix</keyword>
<dbReference type="EMBL" id="JPGY02000001">
    <property type="protein sequence ID" value="KRU13616.1"/>
    <property type="molecule type" value="Genomic_DNA"/>
</dbReference>
<dbReference type="KEGG" id="cpae:CPAST_c02840"/>
<dbReference type="eggNOG" id="COG2814">
    <property type="taxonomic scope" value="Bacteria"/>
</dbReference>
<dbReference type="AlphaFoldDB" id="A0A0H3IZC7"/>
<evidence type="ECO:0000313" key="11">
    <source>
        <dbReference type="Proteomes" id="UP000030905"/>
    </source>
</evidence>
<evidence type="ECO:0000256" key="4">
    <source>
        <dbReference type="ARBA" id="ARBA00022989"/>
    </source>
</evidence>
<dbReference type="GeneID" id="93072528"/>
<evidence type="ECO:0000313" key="10">
    <source>
        <dbReference type="Proteomes" id="UP000028042"/>
    </source>
</evidence>
<dbReference type="Proteomes" id="UP000028042">
    <property type="component" value="Unassembled WGS sequence"/>
</dbReference>
<dbReference type="Pfam" id="PF07690">
    <property type="entry name" value="MFS_1"/>
    <property type="match status" value="1"/>
</dbReference>
<dbReference type="EMBL" id="CP009268">
    <property type="protein sequence ID" value="AJA50372.1"/>
    <property type="molecule type" value="Genomic_DNA"/>
</dbReference>
<dbReference type="CDD" id="cd17478">
    <property type="entry name" value="MFS_FsR"/>
    <property type="match status" value="1"/>
</dbReference>
<evidence type="ECO:0000256" key="6">
    <source>
        <dbReference type="SAM" id="Phobius"/>
    </source>
</evidence>
<dbReference type="PROSITE" id="PS50850">
    <property type="entry name" value="MFS"/>
    <property type="match status" value="1"/>
</dbReference>
<dbReference type="KEGG" id="cpat:CLPA_c02840"/>
<feature type="transmembrane region" description="Helical" evidence="6">
    <location>
        <begin position="35"/>
        <end position="54"/>
    </location>
</feature>
<dbReference type="SUPFAM" id="SSF103473">
    <property type="entry name" value="MFS general substrate transporter"/>
    <property type="match status" value="1"/>
</dbReference>
<dbReference type="GO" id="GO:0022857">
    <property type="term" value="F:transmembrane transporter activity"/>
    <property type="evidence" value="ECO:0007669"/>
    <property type="project" value="InterPro"/>
</dbReference>